<evidence type="ECO:0000256" key="3">
    <source>
        <dbReference type="ARBA" id="ARBA00023125"/>
    </source>
</evidence>
<evidence type="ECO:0000256" key="1">
    <source>
        <dbReference type="ARBA" id="ARBA00009437"/>
    </source>
</evidence>
<dbReference type="RefSeq" id="WP_367640195.1">
    <property type="nucleotide sequence ID" value="NZ_JBFNQN010000015.1"/>
</dbReference>
<dbReference type="SUPFAM" id="SSF53850">
    <property type="entry name" value="Periplasmic binding protein-like II"/>
    <property type="match status" value="1"/>
</dbReference>
<evidence type="ECO:0000313" key="7">
    <source>
        <dbReference type="Proteomes" id="UP001555826"/>
    </source>
</evidence>
<sequence>MTLRRLEYFVAVAEEQSFTGAARALHMAQPPLSSQVRALERELGAELFDRSGRTPVLTPAGRALLPEVRRLLAAYARFPATAQQARDGSVGRLRVGLVPSAVAGGLPEVLRRVRTELTGLEVALVEGRPADLLRRLDLDDLDVVLLYAAPDGPALASQVLADEPLVLALPRGHRLTARPAVAVADLEHEPLLMPARHGDDGLRERTSALLAGVHVRVAQDDLWMVQTMVALVAAGLGCAVVPASTTGLRPDAVEYRPFTGAVPGLELVATWREDRDHPPVARFLALWPTVRPTGGRTSVGDRR</sequence>
<keyword evidence="2" id="KW-0805">Transcription regulation</keyword>
<dbReference type="PANTHER" id="PTHR30346:SF0">
    <property type="entry name" value="HCA OPERON TRANSCRIPTIONAL ACTIVATOR HCAR"/>
    <property type="match status" value="1"/>
</dbReference>
<dbReference type="PROSITE" id="PS50931">
    <property type="entry name" value="HTH_LYSR"/>
    <property type="match status" value="1"/>
</dbReference>
<evidence type="ECO:0000259" key="5">
    <source>
        <dbReference type="PROSITE" id="PS50931"/>
    </source>
</evidence>
<name>A0ABV3PBM0_9ACTN</name>
<dbReference type="InterPro" id="IPR036388">
    <property type="entry name" value="WH-like_DNA-bd_sf"/>
</dbReference>
<accession>A0ABV3PBM0</accession>
<reference evidence="6 7" key="1">
    <citation type="submission" date="2024-07" db="EMBL/GenBank/DDBJ databases">
        <authorList>
            <person name="Thanompreechachai J."/>
            <person name="Duangmal K."/>
        </authorList>
    </citation>
    <scope>NUCLEOTIDE SEQUENCE [LARGE SCALE GENOMIC DNA]</scope>
    <source>
        <strain evidence="6 7">KCTC 19886</strain>
    </source>
</reference>
<feature type="domain" description="HTH lysR-type" evidence="5">
    <location>
        <begin position="1"/>
        <end position="58"/>
    </location>
</feature>
<gene>
    <name evidence="6" type="ORF">AB1207_19900</name>
</gene>
<dbReference type="EMBL" id="JBFNQN010000015">
    <property type="protein sequence ID" value="MEW9267020.1"/>
    <property type="molecule type" value="Genomic_DNA"/>
</dbReference>
<proteinExistence type="inferred from homology"/>
<keyword evidence="3" id="KW-0238">DNA-binding</keyword>
<dbReference type="Pfam" id="PF00126">
    <property type="entry name" value="HTH_1"/>
    <property type="match status" value="1"/>
</dbReference>
<evidence type="ECO:0000256" key="2">
    <source>
        <dbReference type="ARBA" id="ARBA00023015"/>
    </source>
</evidence>
<evidence type="ECO:0000256" key="4">
    <source>
        <dbReference type="ARBA" id="ARBA00023163"/>
    </source>
</evidence>
<dbReference type="InterPro" id="IPR036390">
    <property type="entry name" value="WH_DNA-bd_sf"/>
</dbReference>
<dbReference type="Proteomes" id="UP001555826">
    <property type="component" value="Unassembled WGS sequence"/>
</dbReference>
<dbReference type="InterPro" id="IPR000847">
    <property type="entry name" value="LysR_HTH_N"/>
</dbReference>
<dbReference type="Gene3D" id="3.40.190.10">
    <property type="entry name" value="Periplasmic binding protein-like II"/>
    <property type="match status" value="2"/>
</dbReference>
<comment type="caution">
    <text evidence="6">The sequence shown here is derived from an EMBL/GenBank/DDBJ whole genome shotgun (WGS) entry which is preliminary data.</text>
</comment>
<evidence type="ECO:0000313" key="6">
    <source>
        <dbReference type="EMBL" id="MEW9267020.1"/>
    </source>
</evidence>
<keyword evidence="7" id="KW-1185">Reference proteome</keyword>
<dbReference type="InterPro" id="IPR005119">
    <property type="entry name" value="LysR_subst-bd"/>
</dbReference>
<dbReference type="Pfam" id="PF03466">
    <property type="entry name" value="LysR_substrate"/>
    <property type="match status" value="1"/>
</dbReference>
<dbReference type="PANTHER" id="PTHR30346">
    <property type="entry name" value="TRANSCRIPTIONAL DUAL REGULATOR HCAR-RELATED"/>
    <property type="match status" value="1"/>
</dbReference>
<dbReference type="PRINTS" id="PR00039">
    <property type="entry name" value="HTHLYSR"/>
</dbReference>
<dbReference type="Gene3D" id="1.10.10.10">
    <property type="entry name" value="Winged helix-like DNA-binding domain superfamily/Winged helix DNA-binding domain"/>
    <property type="match status" value="1"/>
</dbReference>
<dbReference type="CDD" id="cd08414">
    <property type="entry name" value="PBP2_LTTR_aromatics_like"/>
    <property type="match status" value="1"/>
</dbReference>
<comment type="similarity">
    <text evidence="1">Belongs to the LysR transcriptional regulatory family.</text>
</comment>
<dbReference type="SUPFAM" id="SSF46785">
    <property type="entry name" value="Winged helix' DNA-binding domain"/>
    <property type="match status" value="1"/>
</dbReference>
<protein>
    <submittedName>
        <fullName evidence="6">LysR substrate-binding domain-containing protein</fullName>
    </submittedName>
</protein>
<keyword evidence="4" id="KW-0804">Transcription</keyword>
<organism evidence="6 7">
    <name type="scientific">Kineococcus endophyticus</name>
    <dbReference type="NCBI Taxonomy" id="1181883"/>
    <lineage>
        <taxon>Bacteria</taxon>
        <taxon>Bacillati</taxon>
        <taxon>Actinomycetota</taxon>
        <taxon>Actinomycetes</taxon>
        <taxon>Kineosporiales</taxon>
        <taxon>Kineosporiaceae</taxon>
        <taxon>Kineococcus</taxon>
    </lineage>
</organism>